<dbReference type="SUPFAM" id="SSF53098">
    <property type="entry name" value="Ribonuclease H-like"/>
    <property type="match status" value="1"/>
</dbReference>
<dbReference type="GO" id="GO:0003723">
    <property type="term" value="F:RNA binding"/>
    <property type="evidence" value="ECO:0007669"/>
    <property type="project" value="UniProtKB-KW"/>
</dbReference>
<evidence type="ECO:0000256" key="9">
    <source>
        <dbReference type="ARBA" id="ARBA00022918"/>
    </source>
</evidence>
<keyword evidence="6" id="KW-0460">Magnesium</keyword>
<keyword evidence="10" id="KW-0808">Transferase</keyword>
<dbReference type="SUPFAM" id="SSF54160">
    <property type="entry name" value="Chromo domain-like"/>
    <property type="match status" value="1"/>
</dbReference>
<dbReference type="InterPro" id="IPR016197">
    <property type="entry name" value="Chromo-like_dom_sf"/>
</dbReference>
<feature type="region of interest" description="Disordered" evidence="13">
    <location>
        <begin position="127"/>
        <end position="165"/>
    </location>
</feature>
<dbReference type="GO" id="GO:0003677">
    <property type="term" value="F:DNA binding"/>
    <property type="evidence" value="ECO:0007669"/>
    <property type="project" value="UniProtKB-KW"/>
</dbReference>
<evidence type="ECO:0000256" key="7">
    <source>
        <dbReference type="ARBA" id="ARBA00022884"/>
    </source>
</evidence>
<dbReference type="OrthoDB" id="3542122at2759"/>
<keyword evidence="8" id="KW-0229">DNA integration</keyword>
<dbReference type="InterPro" id="IPR036397">
    <property type="entry name" value="RNaseH_sf"/>
</dbReference>
<dbReference type="PANTHER" id="PTHR37984">
    <property type="entry name" value="PROTEIN CBG26694"/>
    <property type="match status" value="1"/>
</dbReference>
<feature type="region of interest" description="Disordered" evidence="13">
    <location>
        <begin position="908"/>
        <end position="931"/>
    </location>
</feature>
<dbReference type="PROSITE" id="PS50994">
    <property type="entry name" value="INTEGRASE"/>
    <property type="match status" value="1"/>
</dbReference>
<dbReference type="InterPro" id="IPR012337">
    <property type="entry name" value="RNaseH-like_sf"/>
</dbReference>
<dbReference type="CDD" id="cd00024">
    <property type="entry name" value="CD_CSD"/>
    <property type="match status" value="1"/>
</dbReference>
<dbReference type="PANTHER" id="PTHR37984:SF5">
    <property type="entry name" value="PROTEIN NYNRIN-LIKE"/>
    <property type="match status" value="1"/>
</dbReference>
<dbReference type="Pfam" id="PF24626">
    <property type="entry name" value="SH3_Tf2-1"/>
    <property type="match status" value="1"/>
</dbReference>
<evidence type="ECO:0000256" key="3">
    <source>
        <dbReference type="ARBA" id="ARBA00022723"/>
    </source>
</evidence>
<dbReference type="InterPro" id="IPR001584">
    <property type="entry name" value="Integrase_cat-core"/>
</dbReference>
<evidence type="ECO:0000259" key="14">
    <source>
        <dbReference type="PROSITE" id="PS50994"/>
    </source>
</evidence>
<keyword evidence="11" id="KW-0238">DNA-binding</keyword>
<sequence>MVNTRQSPKKTENPFTQNLSTTSRDPLTRTPRFLRSTIQVDAEEPTSSTTDSERSSPTTRLSKPFEYSNMPPKRTPVSKIQKTAASPSSQLSDLHEHPQYQLMRDELEARLRAEIIQEFEAVKEREARNRPLLQQGASPNHTIPSIERESTNPESSAPPLSRNVSFASAPPVADNRFSTPVSSIASTRPDKIPLLSAKLNTGVEPDISPELWRKNIEVRFQQYNYAFNSELIRMAYVMDNVEGTARTFLEPYWLRDLAATAEELIDLVVNFLSDPSKAEKANDKYQELAMTKHEEFRTFYHQFRSLASQAQIHDEKTLRIDLRRKVPLRLRSFAANDYRKTTSLQDYVDSLTHFDQEFRSQEVTTGKSFGAYRDPPAVRYSKSQGKKNNQEEHPIKQSSSNRNTDRLQPDTPPSQLFIPSRSGHPKGNNPDNHRIRQDSEKPNVKFKRRDTPRINELNPIDHTDKKANRLQQLIKDNQFDPRILTDELRLDTTSEKLVDAIDLAPIAPDLSIVARVLQANRNSKSLQPLRIQASKGDPHFTLDEGLLLYQDRLIVPDTDNLRTLLIREVHDQVFTAHPSVNKTIVMLSRRYYWRGISAYVKQYIRNCHMCRRSKVPRDKIPGLLHPLPAPTRPWEYVTMDYCSFNKDKYGYDNILVIIDRFSKQAITIPCRNTITTKEIAQLYIYHIYRYFGPPLTMLSDRGSVFISAFWKEFNTILGTQIKLSSTDHPQTDGQTEIYNQYLTQRLRPFVNYYQTNWSDLLPMMDYAQLTLPYDSLGGLTPFEVVHGFPPRDLWDWRIQSTEPKDKINIEEARSLARSLHNAQALARRQIILSQERMTNQANKHRREVDFDVGNKVWLDTRYYTTQRPSRKLDNPVSGPFKILEKKGHSYRLELPSSMKIHDTFPPEKLRKAADDPLPGQHTDPSPPINISGEEEWEVDDILASRSWHKQVRYRVSWLNHDPDPTFYPASNFMYAPHKLREFHLAHPTQFGPPALLMEWIKMYEEERDDYDELADNKAMDESSRASFFRRGG</sequence>
<proteinExistence type="predicted"/>
<gene>
    <name evidence="15" type="ORF">sscle_04g032290</name>
</gene>
<dbReference type="Pfam" id="PF17921">
    <property type="entry name" value="Integrase_H2C2"/>
    <property type="match status" value="1"/>
</dbReference>
<evidence type="ECO:0000256" key="11">
    <source>
        <dbReference type="ARBA" id="ARBA00023125"/>
    </source>
</evidence>
<evidence type="ECO:0000256" key="8">
    <source>
        <dbReference type="ARBA" id="ARBA00022908"/>
    </source>
</evidence>
<dbReference type="VEuPathDB" id="FungiDB:sscle_04g032290"/>
<dbReference type="InterPro" id="IPR041588">
    <property type="entry name" value="Integrase_H2C2"/>
</dbReference>
<dbReference type="InterPro" id="IPR056924">
    <property type="entry name" value="SH3_Tf2-1"/>
</dbReference>
<dbReference type="GO" id="GO:0046872">
    <property type="term" value="F:metal ion binding"/>
    <property type="evidence" value="ECO:0007669"/>
    <property type="project" value="UniProtKB-KW"/>
</dbReference>
<organism evidence="15 16">
    <name type="scientific">Sclerotinia sclerotiorum (strain ATCC 18683 / 1980 / Ss-1)</name>
    <name type="common">White mold</name>
    <name type="synonym">Whetzelinia sclerotiorum</name>
    <dbReference type="NCBI Taxonomy" id="665079"/>
    <lineage>
        <taxon>Eukaryota</taxon>
        <taxon>Fungi</taxon>
        <taxon>Dikarya</taxon>
        <taxon>Ascomycota</taxon>
        <taxon>Pezizomycotina</taxon>
        <taxon>Leotiomycetes</taxon>
        <taxon>Helotiales</taxon>
        <taxon>Sclerotiniaceae</taxon>
        <taxon>Sclerotinia</taxon>
    </lineage>
</organism>
<feature type="compositionally biased region" description="Basic and acidic residues" evidence="13">
    <location>
        <begin position="431"/>
        <end position="450"/>
    </location>
</feature>
<dbReference type="GO" id="GO:0015074">
    <property type="term" value="P:DNA integration"/>
    <property type="evidence" value="ECO:0007669"/>
    <property type="project" value="UniProtKB-KW"/>
</dbReference>
<feature type="region of interest" description="Disordered" evidence="13">
    <location>
        <begin position="365"/>
        <end position="450"/>
    </location>
</feature>
<dbReference type="GO" id="GO:0005634">
    <property type="term" value="C:nucleus"/>
    <property type="evidence" value="ECO:0007669"/>
    <property type="project" value="UniProtKB-ARBA"/>
</dbReference>
<evidence type="ECO:0000256" key="1">
    <source>
        <dbReference type="ARBA" id="ARBA00011353"/>
    </source>
</evidence>
<dbReference type="GO" id="GO:0006310">
    <property type="term" value="P:DNA recombination"/>
    <property type="evidence" value="ECO:0007669"/>
    <property type="project" value="UniProtKB-KW"/>
</dbReference>
<dbReference type="Gene3D" id="1.10.340.70">
    <property type="match status" value="1"/>
</dbReference>
<evidence type="ECO:0000256" key="5">
    <source>
        <dbReference type="ARBA" id="ARBA00022801"/>
    </source>
</evidence>
<name>A0A1D9Q0R8_SCLS1</name>
<feature type="compositionally biased region" description="Polar residues" evidence="13">
    <location>
        <begin position="45"/>
        <end position="61"/>
    </location>
</feature>
<keyword evidence="3" id="KW-0479">Metal-binding</keyword>
<keyword evidence="4" id="KW-0064">Aspartyl protease</keyword>
<dbReference type="GO" id="GO:0006508">
    <property type="term" value="P:proteolysis"/>
    <property type="evidence" value="ECO:0007669"/>
    <property type="project" value="UniProtKB-KW"/>
</dbReference>
<dbReference type="KEGG" id="ssl:SS1G_02147"/>
<evidence type="ECO:0000256" key="4">
    <source>
        <dbReference type="ARBA" id="ARBA00022750"/>
    </source>
</evidence>
<feature type="compositionally biased region" description="Polar residues" evidence="13">
    <location>
        <begin position="13"/>
        <end position="25"/>
    </location>
</feature>
<dbReference type="RefSeq" id="XP_001595933.1">
    <property type="nucleotide sequence ID" value="XM_001595883.1"/>
</dbReference>
<protein>
    <recommendedName>
        <fullName evidence="14">Integrase catalytic domain-containing protein</fullName>
    </recommendedName>
</protein>
<dbReference type="GO" id="GO:0004190">
    <property type="term" value="F:aspartic-type endopeptidase activity"/>
    <property type="evidence" value="ECO:0007669"/>
    <property type="project" value="UniProtKB-KW"/>
</dbReference>
<evidence type="ECO:0000256" key="2">
    <source>
        <dbReference type="ARBA" id="ARBA00022670"/>
    </source>
</evidence>
<keyword evidence="10" id="KW-0239">DNA-directed DNA polymerase</keyword>
<evidence type="ECO:0000256" key="13">
    <source>
        <dbReference type="SAM" id="MobiDB-lite"/>
    </source>
</evidence>
<dbReference type="AlphaFoldDB" id="A0A1D9Q0R8"/>
<keyword evidence="2" id="KW-0645">Protease</keyword>
<dbReference type="InterPro" id="IPR050951">
    <property type="entry name" value="Retrovirus_Pol_polyprotein"/>
</dbReference>
<keyword evidence="5" id="KW-0378">Hydrolase</keyword>
<keyword evidence="10" id="KW-0548">Nucleotidyltransferase</keyword>
<feature type="region of interest" description="Disordered" evidence="13">
    <location>
        <begin position="1"/>
        <end position="96"/>
    </location>
</feature>
<dbReference type="GO" id="GO:0003964">
    <property type="term" value="F:RNA-directed DNA polymerase activity"/>
    <property type="evidence" value="ECO:0007669"/>
    <property type="project" value="UniProtKB-KW"/>
</dbReference>
<evidence type="ECO:0000256" key="12">
    <source>
        <dbReference type="ARBA" id="ARBA00023172"/>
    </source>
</evidence>
<dbReference type="Proteomes" id="UP000177798">
    <property type="component" value="Chromosome 4"/>
</dbReference>
<evidence type="ECO:0000313" key="15">
    <source>
        <dbReference type="EMBL" id="APA08459.1"/>
    </source>
</evidence>
<evidence type="ECO:0000256" key="6">
    <source>
        <dbReference type="ARBA" id="ARBA00022842"/>
    </source>
</evidence>
<keyword evidence="7" id="KW-0694">RNA-binding</keyword>
<keyword evidence="9" id="KW-0695">RNA-directed DNA polymerase</keyword>
<comment type="subunit">
    <text evidence="1">Component of the NuA4 histone acetyltransferase complex.</text>
</comment>
<dbReference type="Gene3D" id="2.40.50.40">
    <property type="match status" value="1"/>
</dbReference>
<feature type="domain" description="Integrase catalytic" evidence="14">
    <location>
        <begin position="629"/>
        <end position="789"/>
    </location>
</feature>
<dbReference type="Gene3D" id="3.30.420.10">
    <property type="entry name" value="Ribonuclease H-like superfamily/Ribonuclease H"/>
    <property type="match status" value="1"/>
</dbReference>
<evidence type="ECO:0000313" key="16">
    <source>
        <dbReference type="Proteomes" id="UP000177798"/>
    </source>
</evidence>
<reference evidence="16" key="1">
    <citation type="journal article" date="2017" name="Genome Biol. Evol.">
        <title>The complete genome sequence of the phytopathogenic fungus Sclerotinia sclerotiorum reveals insights into the genome architecture of broad host range pathogens.</title>
        <authorList>
            <person name="Derbyshire M."/>
            <person name="Denton-Giles M."/>
            <person name="Hegedus D."/>
            <person name="Seifbarghy S."/>
            <person name="Rollins J."/>
            <person name="van Kan J."/>
            <person name="Seidl M.F."/>
            <person name="Faino L."/>
            <person name="Mbengue M."/>
            <person name="Navaud O."/>
            <person name="Raffaele S."/>
            <person name="Hammond-Kosack K."/>
            <person name="Heard S."/>
            <person name="Oliver R."/>
        </authorList>
    </citation>
    <scope>NUCLEOTIDE SEQUENCE [LARGE SCALE GENOMIC DNA]</scope>
    <source>
        <strain evidence="16">ATCC 18683 / 1980 / Ss-1</strain>
    </source>
</reference>
<dbReference type="GO" id="GO:0003887">
    <property type="term" value="F:DNA-directed DNA polymerase activity"/>
    <property type="evidence" value="ECO:0007669"/>
    <property type="project" value="UniProtKB-KW"/>
</dbReference>
<keyword evidence="12" id="KW-0233">DNA recombination</keyword>
<dbReference type="EMBL" id="CP017817">
    <property type="protein sequence ID" value="APA08459.1"/>
    <property type="molecule type" value="Genomic_DNA"/>
</dbReference>
<accession>A0A1D9Q0R8</accession>
<dbReference type="Pfam" id="PF00665">
    <property type="entry name" value="rve"/>
    <property type="match status" value="1"/>
</dbReference>
<feature type="compositionally biased region" description="Polar residues" evidence="13">
    <location>
        <begin position="78"/>
        <end position="92"/>
    </location>
</feature>
<evidence type="ECO:0000256" key="10">
    <source>
        <dbReference type="ARBA" id="ARBA00022932"/>
    </source>
</evidence>